<dbReference type="InterPro" id="IPR011880">
    <property type="entry name" value="PA_CoA_ligase"/>
</dbReference>
<dbReference type="PIRSF" id="PIRSF006444">
    <property type="entry name" value="PaaK"/>
    <property type="match status" value="1"/>
</dbReference>
<evidence type="ECO:0000256" key="3">
    <source>
        <dbReference type="ARBA" id="ARBA00022553"/>
    </source>
</evidence>
<dbReference type="RefSeq" id="WP_126308910.1">
    <property type="nucleotide sequence ID" value="NZ_AP018449.1"/>
</dbReference>
<proteinExistence type="inferred from homology"/>
<dbReference type="PANTHER" id="PTHR43439:SF2">
    <property type="entry name" value="ENZYME, PUTATIVE (JCVI)-RELATED"/>
    <property type="match status" value="1"/>
</dbReference>
<dbReference type="Gene3D" id="3.40.50.12780">
    <property type="entry name" value="N-terminal domain of ligase-like"/>
    <property type="match status" value="1"/>
</dbReference>
<keyword evidence="3" id="KW-0597">Phosphoprotein</keyword>
<keyword evidence="15" id="KW-1185">Reference proteome</keyword>
<evidence type="ECO:0000256" key="4">
    <source>
        <dbReference type="ARBA" id="ARBA00022598"/>
    </source>
</evidence>
<dbReference type="KEGG" id="mana:MAMMFC1_02641"/>
<dbReference type="PANTHER" id="PTHR43439">
    <property type="entry name" value="PHENYLACETATE-COENZYME A LIGASE"/>
    <property type="match status" value="1"/>
</dbReference>
<evidence type="ECO:0000256" key="2">
    <source>
        <dbReference type="ARBA" id="ARBA00022450"/>
    </source>
</evidence>
<dbReference type="InterPro" id="IPR028154">
    <property type="entry name" value="AMP-dep_Lig_C"/>
</dbReference>
<dbReference type="InterPro" id="IPR045851">
    <property type="entry name" value="AMP-bd_C_sf"/>
</dbReference>
<evidence type="ECO:0000256" key="11">
    <source>
        <dbReference type="PIRNR" id="PIRNR006444"/>
    </source>
</evidence>
<dbReference type="Pfam" id="PF14535">
    <property type="entry name" value="AMP-binding_C_2"/>
    <property type="match status" value="1"/>
</dbReference>
<name>A0A348ALK8_9FIRM</name>
<dbReference type="InterPro" id="IPR042099">
    <property type="entry name" value="ANL_N_sf"/>
</dbReference>
<dbReference type="GO" id="GO:0010124">
    <property type="term" value="P:phenylacetate catabolic process"/>
    <property type="evidence" value="ECO:0007669"/>
    <property type="project" value="UniProtKB-UniRule"/>
</dbReference>
<evidence type="ECO:0000259" key="13">
    <source>
        <dbReference type="Pfam" id="PF14535"/>
    </source>
</evidence>
<evidence type="ECO:0000313" key="15">
    <source>
        <dbReference type="Proteomes" id="UP000276437"/>
    </source>
</evidence>
<gene>
    <name evidence="14" type="ORF">MAMMFC1_02641</name>
</gene>
<dbReference type="InterPro" id="IPR051414">
    <property type="entry name" value="Adenylate-forming_Reductase"/>
</dbReference>
<evidence type="ECO:0000313" key="14">
    <source>
        <dbReference type="EMBL" id="BBB91956.1"/>
    </source>
</evidence>
<organism evidence="14 15">
    <name type="scientific">Methylomusa anaerophila</name>
    <dbReference type="NCBI Taxonomy" id="1930071"/>
    <lineage>
        <taxon>Bacteria</taxon>
        <taxon>Bacillati</taxon>
        <taxon>Bacillota</taxon>
        <taxon>Negativicutes</taxon>
        <taxon>Selenomonadales</taxon>
        <taxon>Sporomusaceae</taxon>
        <taxon>Methylomusa</taxon>
    </lineage>
</organism>
<dbReference type="CDD" id="cd05913">
    <property type="entry name" value="PaaK"/>
    <property type="match status" value="1"/>
</dbReference>
<dbReference type="UniPathway" id="UPA00930"/>
<keyword evidence="2" id="KW-0596">Phosphopantetheine</keyword>
<comment type="catalytic activity">
    <reaction evidence="11">
        <text>2-phenylacetate + ATP + CoA = phenylacetyl-CoA + AMP + diphosphate</text>
        <dbReference type="Rhea" id="RHEA:20956"/>
        <dbReference type="ChEBI" id="CHEBI:18401"/>
        <dbReference type="ChEBI" id="CHEBI:30616"/>
        <dbReference type="ChEBI" id="CHEBI:33019"/>
        <dbReference type="ChEBI" id="CHEBI:57287"/>
        <dbReference type="ChEBI" id="CHEBI:57390"/>
        <dbReference type="ChEBI" id="CHEBI:456215"/>
        <dbReference type="EC" id="6.2.1.30"/>
    </reaction>
</comment>
<dbReference type="GO" id="GO:0000166">
    <property type="term" value="F:nucleotide binding"/>
    <property type="evidence" value="ECO:0007669"/>
    <property type="project" value="UniProtKB-KW"/>
</dbReference>
<dbReference type="Gene3D" id="3.30.300.30">
    <property type="match status" value="1"/>
</dbReference>
<evidence type="ECO:0000256" key="6">
    <source>
        <dbReference type="ARBA" id="ARBA00060591"/>
    </source>
</evidence>
<comment type="pathway">
    <text evidence="6 11">Aromatic compound metabolism; phenylacetate degradation.</text>
</comment>
<evidence type="ECO:0000256" key="1">
    <source>
        <dbReference type="ARBA" id="ARBA00011245"/>
    </source>
</evidence>
<keyword evidence="4 11" id="KW-0436">Ligase</keyword>
<dbReference type="AlphaFoldDB" id="A0A348ALK8"/>
<dbReference type="Pfam" id="PF00501">
    <property type="entry name" value="AMP-binding"/>
    <property type="match status" value="1"/>
</dbReference>
<dbReference type="OrthoDB" id="580775at2"/>
<protein>
    <recommendedName>
        <fullName evidence="9 11">Phenylacetate-coenzyme A ligase</fullName>
        <ecNumber evidence="8 11">6.2.1.30</ecNumber>
    </recommendedName>
    <alternativeName>
        <fullName evidence="10 11">Phenylacetyl-CoA ligase</fullName>
    </alternativeName>
</protein>
<dbReference type="EC" id="6.2.1.30" evidence="8 11"/>
<evidence type="ECO:0000256" key="9">
    <source>
        <dbReference type="ARBA" id="ARBA00068695"/>
    </source>
</evidence>
<dbReference type="EMBL" id="AP018449">
    <property type="protein sequence ID" value="BBB91956.1"/>
    <property type="molecule type" value="Genomic_DNA"/>
</dbReference>
<dbReference type="GO" id="GO:0047475">
    <property type="term" value="F:phenylacetate-CoA ligase activity"/>
    <property type="evidence" value="ECO:0007669"/>
    <property type="project" value="UniProtKB-EC"/>
</dbReference>
<reference evidence="14 15" key="1">
    <citation type="journal article" date="2018" name="Int. J. Syst. Evol. Microbiol.">
        <title>Methylomusa anaerophila gen. nov., sp. nov., an anaerobic methanol-utilizing bacterium isolated from a microbial fuel cell.</title>
        <authorList>
            <person name="Amano N."/>
            <person name="Yamamuro A."/>
            <person name="Miyahara M."/>
            <person name="Kouzuma A."/>
            <person name="Abe T."/>
            <person name="Watanabe K."/>
        </authorList>
    </citation>
    <scope>NUCLEOTIDE SEQUENCE [LARGE SCALE GENOMIC DNA]</scope>
    <source>
        <strain evidence="14 15">MMFC1</strain>
    </source>
</reference>
<dbReference type="FunFam" id="3.40.50.12780:FF:000016">
    <property type="entry name" value="Phenylacetate-coenzyme A ligase"/>
    <property type="match status" value="1"/>
</dbReference>
<evidence type="ECO:0000256" key="7">
    <source>
        <dbReference type="ARBA" id="ARBA00061566"/>
    </source>
</evidence>
<dbReference type="SUPFAM" id="SSF56801">
    <property type="entry name" value="Acetyl-CoA synthetase-like"/>
    <property type="match status" value="1"/>
</dbReference>
<comment type="function">
    <text evidence="11">Catalyzes the activation of phenylacetic acid (PA) to phenylacetyl-CoA (PA-CoA).</text>
</comment>
<evidence type="ECO:0000256" key="5">
    <source>
        <dbReference type="ARBA" id="ARBA00022741"/>
    </source>
</evidence>
<comment type="subunit">
    <text evidence="1">Monomer.</text>
</comment>
<dbReference type="Proteomes" id="UP000276437">
    <property type="component" value="Chromosome"/>
</dbReference>
<dbReference type="InterPro" id="IPR000873">
    <property type="entry name" value="AMP-dep_synth/lig_dom"/>
</dbReference>
<evidence type="ECO:0000256" key="10">
    <source>
        <dbReference type="ARBA" id="ARBA00075111"/>
    </source>
</evidence>
<evidence type="ECO:0000256" key="8">
    <source>
        <dbReference type="ARBA" id="ARBA00066629"/>
    </source>
</evidence>
<feature type="domain" description="AMP-dependent ligase C-terminal" evidence="13">
    <location>
        <begin position="333"/>
        <end position="429"/>
    </location>
</feature>
<sequence length="431" mass="47332">MWNPEVETMSRPAVEELQRRRLQDVVSRAYDNVAFYRRRMEAKGVTPRDIRSPADLSKLPFTTKQDMRNTYPYGLLAVPVKNIRRFHSSSGTTGKPTAVAYTDSDLAVWAEVLARTLSAGGLKRGSVFQVAVNYGLFTGGLGMHYAAEKVGASVIPASSGNTARQIMLMQDFGTTAMVSTPSYALHLAEAMETMGVRPQDLALSSIFCGAEAWSDGMRREIEASFGVKAYDVYGLSEIIGPGVSCDCHVQDGLHIQEDHFYPEVIDPETGEILPDGEIGELVLTTLTKEGMPMLRYRTRDLTALDRTPCPCGRTQIRMKRVVGRSDDMLIIRGVNIFPSQVESVLLGMGTTAPHYQLIVDREGNLDTLTVMVEMTGDLAGSLNGSADKLEKKIQGELKSVLGLKAVVRLVEPRTIARSEGKAKRVIDKRVI</sequence>
<accession>A0A348ALK8</accession>
<comment type="similarity">
    <text evidence="7 11">Belongs to the phenylacetyl-CoA ligase family.</text>
</comment>
<evidence type="ECO:0000259" key="12">
    <source>
        <dbReference type="Pfam" id="PF00501"/>
    </source>
</evidence>
<feature type="domain" description="AMP-dependent synthetase/ligase" evidence="12">
    <location>
        <begin position="89"/>
        <end position="283"/>
    </location>
</feature>
<keyword evidence="5 11" id="KW-0547">Nucleotide-binding</keyword>